<dbReference type="Pfam" id="PF08281">
    <property type="entry name" value="Sigma70_r4_2"/>
    <property type="match status" value="1"/>
</dbReference>
<keyword evidence="4" id="KW-0804">Transcription</keyword>
<dbReference type="SUPFAM" id="SSF88659">
    <property type="entry name" value="Sigma3 and sigma4 domains of RNA polymerase sigma factors"/>
    <property type="match status" value="1"/>
</dbReference>
<evidence type="ECO:0000259" key="6">
    <source>
        <dbReference type="Pfam" id="PF08281"/>
    </source>
</evidence>
<keyword evidence="8" id="KW-1185">Reference proteome</keyword>
<dbReference type="InterPro" id="IPR013325">
    <property type="entry name" value="RNA_pol_sigma_r2"/>
</dbReference>
<dbReference type="InterPro" id="IPR013249">
    <property type="entry name" value="RNA_pol_sigma70_r4_t2"/>
</dbReference>
<keyword evidence="3" id="KW-0731">Sigma factor</keyword>
<dbReference type="Pfam" id="PF04542">
    <property type="entry name" value="Sigma70_r2"/>
    <property type="match status" value="1"/>
</dbReference>
<dbReference type="NCBIfam" id="TIGR02937">
    <property type="entry name" value="sigma70-ECF"/>
    <property type="match status" value="1"/>
</dbReference>
<dbReference type="InterPro" id="IPR007627">
    <property type="entry name" value="RNA_pol_sigma70_r2"/>
</dbReference>
<dbReference type="Gene3D" id="1.10.10.10">
    <property type="entry name" value="Winged helix-like DNA-binding domain superfamily/Winged helix DNA-binding domain"/>
    <property type="match status" value="1"/>
</dbReference>
<feature type="domain" description="RNA polymerase sigma-70 region 2" evidence="5">
    <location>
        <begin position="24"/>
        <end position="82"/>
    </location>
</feature>
<accession>A0ABV4HVM0</accession>
<evidence type="ECO:0000256" key="3">
    <source>
        <dbReference type="ARBA" id="ARBA00023082"/>
    </source>
</evidence>
<dbReference type="Gene3D" id="1.10.1740.10">
    <property type="match status" value="1"/>
</dbReference>
<dbReference type="SUPFAM" id="SSF88946">
    <property type="entry name" value="Sigma2 domain of RNA polymerase sigma factors"/>
    <property type="match status" value="1"/>
</dbReference>
<dbReference type="RefSeq" id="WP_370565862.1">
    <property type="nucleotide sequence ID" value="NZ_JBFWIB010000032.1"/>
</dbReference>
<dbReference type="EMBL" id="JBFWIC010000053">
    <property type="protein sequence ID" value="MEZ0476812.1"/>
    <property type="molecule type" value="Genomic_DNA"/>
</dbReference>
<evidence type="ECO:0000256" key="4">
    <source>
        <dbReference type="ARBA" id="ARBA00023163"/>
    </source>
</evidence>
<feature type="domain" description="RNA polymerase sigma factor 70 region 4 type 2" evidence="6">
    <location>
        <begin position="115"/>
        <end position="162"/>
    </location>
</feature>
<sequence>MLERPPRACHLSVMEAVGTLILKLRKLLHSRGRTRDETDEAIQEAFLRLQRYRQARHVQEPEAFLVRTVLNAIVDEGRRRSRWRSVPLSDVETLPLVEAGLTPEDVLTGQQRLRTLRTGLEQLNARTREVFLLHRIEGYSHAQIAARMGITVSAVEKHVAKAALFLTEWMDRA</sequence>
<evidence type="ECO:0000313" key="8">
    <source>
        <dbReference type="Proteomes" id="UP001566331"/>
    </source>
</evidence>
<keyword evidence="2" id="KW-0805">Transcription regulation</keyword>
<evidence type="ECO:0000256" key="1">
    <source>
        <dbReference type="ARBA" id="ARBA00010641"/>
    </source>
</evidence>
<dbReference type="Proteomes" id="UP001566331">
    <property type="component" value="Unassembled WGS sequence"/>
</dbReference>
<dbReference type="InterPro" id="IPR039425">
    <property type="entry name" value="RNA_pol_sigma-70-like"/>
</dbReference>
<evidence type="ECO:0000259" key="5">
    <source>
        <dbReference type="Pfam" id="PF04542"/>
    </source>
</evidence>
<dbReference type="PANTHER" id="PTHR43133">
    <property type="entry name" value="RNA POLYMERASE ECF-TYPE SIGMA FACTO"/>
    <property type="match status" value="1"/>
</dbReference>
<evidence type="ECO:0000313" key="7">
    <source>
        <dbReference type="EMBL" id="MEZ0476812.1"/>
    </source>
</evidence>
<proteinExistence type="inferred from homology"/>
<name>A0ABV4HVM0_9GAMM</name>
<dbReference type="PANTHER" id="PTHR43133:SF63">
    <property type="entry name" value="RNA POLYMERASE SIGMA FACTOR FECI-RELATED"/>
    <property type="match status" value="1"/>
</dbReference>
<gene>
    <name evidence="7" type="ORF">AB6713_19725</name>
</gene>
<organism evidence="7 8">
    <name type="scientific">Luteimonas salinilitoris</name>
    <dbReference type="NCBI Taxonomy" id="3237697"/>
    <lineage>
        <taxon>Bacteria</taxon>
        <taxon>Pseudomonadati</taxon>
        <taxon>Pseudomonadota</taxon>
        <taxon>Gammaproteobacteria</taxon>
        <taxon>Lysobacterales</taxon>
        <taxon>Lysobacteraceae</taxon>
        <taxon>Luteimonas</taxon>
    </lineage>
</organism>
<protein>
    <submittedName>
        <fullName evidence="7">RNA polymerase sigma factor</fullName>
    </submittedName>
</protein>
<dbReference type="InterPro" id="IPR013324">
    <property type="entry name" value="RNA_pol_sigma_r3/r4-like"/>
</dbReference>
<comment type="similarity">
    <text evidence="1">Belongs to the sigma-70 factor family. ECF subfamily.</text>
</comment>
<evidence type="ECO:0000256" key="2">
    <source>
        <dbReference type="ARBA" id="ARBA00023015"/>
    </source>
</evidence>
<reference evidence="7 8" key="1">
    <citation type="submission" date="2024-07" db="EMBL/GenBank/DDBJ databases">
        <title>Luteimonas salilacus sp. nov., isolated from the shore soil of Salt Lake in Tibet of China.</title>
        <authorList>
            <person name="Zhang X."/>
            <person name="Li A."/>
        </authorList>
    </citation>
    <scope>NUCLEOTIDE SEQUENCE [LARGE SCALE GENOMIC DNA]</scope>
    <source>
        <strain evidence="7 8">B3-2-R+30</strain>
    </source>
</reference>
<dbReference type="InterPro" id="IPR036388">
    <property type="entry name" value="WH-like_DNA-bd_sf"/>
</dbReference>
<dbReference type="InterPro" id="IPR014284">
    <property type="entry name" value="RNA_pol_sigma-70_dom"/>
</dbReference>
<comment type="caution">
    <text evidence="7">The sequence shown here is derived from an EMBL/GenBank/DDBJ whole genome shotgun (WGS) entry which is preliminary data.</text>
</comment>
<dbReference type="CDD" id="cd06171">
    <property type="entry name" value="Sigma70_r4"/>
    <property type="match status" value="1"/>
</dbReference>